<comment type="caution">
    <text evidence="5">The sequence shown here is derived from an EMBL/GenBank/DDBJ whole genome shotgun (WGS) entry which is preliminary data.</text>
</comment>
<evidence type="ECO:0000256" key="3">
    <source>
        <dbReference type="SAM" id="MobiDB-lite"/>
    </source>
</evidence>
<accession>A0A917NPQ5</accession>
<evidence type="ECO:0000313" key="5">
    <source>
        <dbReference type="EMBL" id="GGJ16708.1"/>
    </source>
</evidence>
<evidence type="ECO:0000256" key="2">
    <source>
        <dbReference type="RuleBase" id="RU003616"/>
    </source>
</evidence>
<feature type="region of interest" description="Disordered" evidence="3">
    <location>
        <begin position="137"/>
        <end position="157"/>
    </location>
</feature>
<dbReference type="InterPro" id="IPR002068">
    <property type="entry name" value="A-crystallin/Hsp20_dom"/>
</dbReference>
<evidence type="ECO:0000256" key="1">
    <source>
        <dbReference type="PROSITE-ProRule" id="PRU00285"/>
    </source>
</evidence>
<dbReference type="EMBL" id="BMKW01000005">
    <property type="protein sequence ID" value="GGJ16708.1"/>
    <property type="molecule type" value="Genomic_DNA"/>
</dbReference>
<evidence type="ECO:0000313" key="6">
    <source>
        <dbReference type="Proteomes" id="UP000661507"/>
    </source>
</evidence>
<reference evidence="5" key="1">
    <citation type="journal article" date="2014" name="Int. J. Syst. Evol. Microbiol.">
        <title>Complete genome sequence of Corynebacterium casei LMG S-19264T (=DSM 44701T), isolated from a smear-ripened cheese.</title>
        <authorList>
            <consortium name="US DOE Joint Genome Institute (JGI-PGF)"/>
            <person name="Walter F."/>
            <person name="Albersmeier A."/>
            <person name="Kalinowski J."/>
            <person name="Ruckert C."/>
        </authorList>
    </citation>
    <scope>NUCLEOTIDE SEQUENCE</scope>
    <source>
        <strain evidence="5">CGMCC 1.3617</strain>
    </source>
</reference>
<name>A0A917NPQ5_9PROT</name>
<reference evidence="5" key="2">
    <citation type="submission" date="2020-09" db="EMBL/GenBank/DDBJ databases">
        <authorList>
            <person name="Sun Q."/>
            <person name="Zhou Y."/>
        </authorList>
    </citation>
    <scope>NUCLEOTIDE SEQUENCE</scope>
    <source>
        <strain evidence="5">CGMCC 1.3617</strain>
    </source>
</reference>
<dbReference type="PANTHER" id="PTHR11527">
    <property type="entry name" value="HEAT-SHOCK PROTEIN 20 FAMILY MEMBER"/>
    <property type="match status" value="1"/>
</dbReference>
<dbReference type="SUPFAM" id="SSF49764">
    <property type="entry name" value="HSP20-like chaperones"/>
    <property type="match status" value="1"/>
</dbReference>
<feature type="domain" description="SHSP" evidence="4">
    <location>
        <begin position="38"/>
        <end position="152"/>
    </location>
</feature>
<protein>
    <recommendedName>
        <fullName evidence="4">SHSP domain-containing protein</fullName>
    </recommendedName>
</protein>
<evidence type="ECO:0000259" key="4">
    <source>
        <dbReference type="PROSITE" id="PS01031"/>
    </source>
</evidence>
<keyword evidence="6" id="KW-1185">Reference proteome</keyword>
<dbReference type="RefSeq" id="WP_188967389.1">
    <property type="nucleotide sequence ID" value="NZ_BMKW01000005.1"/>
</dbReference>
<proteinExistence type="inferred from homology"/>
<dbReference type="AlphaFoldDB" id="A0A917NPQ5"/>
<gene>
    <name evidence="5" type="ORF">GCM10011320_25150</name>
</gene>
<dbReference type="PROSITE" id="PS01031">
    <property type="entry name" value="SHSP"/>
    <property type="match status" value="1"/>
</dbReference>
<sequence>MLPRLPMFRSESSSDALTTLQREVNRVFDQMFGGAASAPLASFAPSVEMKETDQGLVVTAELPGIDEKDVEVSLEGDLLTLSGQKQQEKVEEKAGVHLSERSYGSFRRSLRLPWAADPAKAHAGFDKGVLTVTLPRPPEAAPSVNRIPISGNGAPPA</sequence>
<dbReference type="Pfam" id="PF00011">
    <property type="entry name" value="HSP20"/>
    <property type="match status" value="1"/>
</dbReference>
<dbReference type="InterPro" id="IPR008978">
    <property type="entry name" value="HSP20-like_chaperone"/>
</dbReference>
<organism evidence="5 6">
    <name type="scientific">Neoroseomonas lacus</name>
    <dbReference type="NCBI Taxonomy" id="287609"/>
    <lineage>
        <taxon>Bacteria</taxon>
        <taxon>Pseudomonadati</taxon>
        <taxon>Pseudomonadota</taxon>
        <taxon>Alphaproteobacteria</taxon>
        <taxon>Acetobacterales</taxon>
        <taxon>Acetobacteraceae</taxon>
        <taxon>Neoroseomonas</taxon>
    </lineage>
</organism>
<dbReference type="CDD" id="cd06464">
    <property type="entry name" value="ACD_sHsps-like"/>
    <property type="match status" value="1"/>
</dbReference>
<comment type="similarity">
    <text evidence="1 2">Belongs to the small heat shock protein (HSP20) family.</text>
</comment>
<dbReference type="Gene3D" id="2.60.40.790">
    <property type="match status" value="1"/>
</dbReference>
<dbReference type="InterPro" id="IPR031107">
    <property type="entry name" value="Small_HSP"/>
</dbReference>
<dbReference type="Proteomes" id="UP000661507">
    <property type="component" value="Unassembled WGS sequence"/>
</dbReference>